<evidence type="ECO:0000313" key="2">
    <source>
        <dbReference type="EMBL" id="KAF1937596.1"/>
    </source>
</evidence>
<protein>
    <submittedName>
        <fullName evidence="2">Uncharacterized protein</fullName>
    </submittedName>
</protein>
<reference evidence="2" key="1">
    <citation type="journal article" date="2020" name="Stud. Mycol.">
        <title>101 Dothideomycetes genomes: a test case for predicting lifestyles and emergence of pathogens.</title>
        <authorList>
            <person name="Haridas S."/>
            <person name="Albert R."/>
            <person name="Binder M."/>
            <person name="Bloem J."/>
            <person name="Labutti K."/>
            <person name="Salamov A."/>
            <person name="Andreopoulos B."/>
            <person name="Baker S."/>
            <person name="Barry K."/>
            <person name="Bills G."/>
            <person name="Bluhm B."/>
            <person name="Cannon C."/>
            <person name="Castanera R."/>
            <person name="Culley D."/>
            <person name="Daum C."/>
            <person name="Ezra D."/>
            <person name="Gonzalez J."/>
            <person name="Henrissat B."/>
            <person name="Kuo A."/>
            <person name="Liang C."/>
            <person name="Lipzen A."/>
            <person name="Lutzoni F."/>
            <person name="Magnuson J."/>
            <person name="Mondo S."/>
            <person name="Nolan M."/>
            <person name="Ohm R."/>
            <person name="Pangilinan J."/>
            <person name="Park H.-J."/>
            <person name="Ramirez L."/>
            <person name="Alfaro M."/>
            <person name="Sun H."/>
            <person name="Tritt A."/>
            <person name="Yoshinaga Y."/>
            <person name="Zwiers L.-H."/>
            <person name="Turgeon B."/>
            <person name="Goodwin S."/>
            <person name="Spatafora J."/>
            <person name="Crous P."/>
            <person name="Grigoriev I."/>
        </authorList>
    </citation>
    <scope>NUCLEOTIDE SEQUENCE</scope>
    <source>
        <strain evidence="2">CBS 161.51</strain>
    </source>
</reference>
<proteinExistence type="predicted"/>
<evidence type="ECO:0000256" key="1">
    <source>
        <dbReference type="SAM" id="MobiDB-lite"/>
    </source>
</evidence>
<accession>A0A6A5SGI1</accession>
<sequence length="222" mass="25863">MSKEHGDRPFRPLGWEPEDEAAYFRWSSQRPPPEPAMFLPGLWPAFPRTPDNGNLYHELLLARRRAIKLDAIRECFERLPRYVKKICREDLDRGVLPFIRLSRIQIGPVKRGEALRKIFVHIFPHQSEESDDLQLKRYADFMQGMEHDQDDILDLKRLSDRWILEDDLKERISRVTASTEDNVPRQSGTKSVTPESHGDNNEGGYSMCAWHCRPAIQDTPGD</sequence>
<gene>
    <name evidence="2" type="ORF">EJ02DRAFT_50161</name>
</gene>
<feature type="compositionally biased region" description="Polar residues" evidence="1">
    <location>
        <begin position="175"/>
        <end position="194"/>
    </location>
</feature>
<dbReference type="AlphaFoldDB" id="A0A6A5SGI1"/>
<keyword evidence="3" id="KW-1185">Reference proteome</keyword>
<dbReference type="Proteomes" id="UP000800038">
    <property type="component" value="Unassembled WGS sequence"/>
</dbReference>
<feature type="region of interest" description="Disordered" evidence="1">
    <location>
        <begin position="175"/>
        <end position="202"/>
    </location>
</feature>
<name>A0A6A5SGI1_9PLEO</name>
<evidence type="ECO:0000313" key="3">
    <source>
        <dbReference type="Proteomes" id="UP000800038"/>
    </source>
</evidence>
<organism evidence="2 3">
    <name type="scientific">Clathrospora elynae</name>
    <dbReference type="NCBI Taxonomy" id="706981"/>
    <lineage>
        <taxon>Eukaryota</taxon>
        <taxon>Fungi</taxon>
        <taxon>Dikarya</taxon>
        <taxon>Ascomycota</taxon>
        <taxon>Pezizomycotina</taxon>
        <taxon>Dothideomycetes</taxon>
        <taxon>Pleosporomycetidae</taxon>
        <taxon>Pleosporales</taxon>
        <taxon>Diademaceae</taxon>
        <taxon>Clathrospora</taxon>
    </lineage>
</organism>
<dbReference type="EMBL" id="ML976132">
    <property type="protein sequence ID" value="KAF1937596.1"/>
    <property type="molecule type" value="Genomic_DNA"/>
</dbReference>